<keyword evidence="3" id="KW-0963">Cytoplasm</keyword>
<keyword evidence="4" id="KW-0653">Protein transport</keyword>
<gene>
    <name evidence="6" type="ORF">PSON_ATCC_30995.1.T0210339</name>
</gene>
<evidence type="ECO:0008006" key="8">
    <source>
        <dbReference type="Google" id="ProtNLM"/>
    </source>
</evidence>
<reference evidence="6" key="1">
    <citation type="submission" date="2021-01" db="EMBL/GenBank/DDBJ databases">
        <authorList>
            <consortium name="Genoscope - CEA"/>
            <person name="William W."/>
        </authorList>
    </citation>
    <scope>NUCLEOTIDE SEQUENCE</scope>
</reference>
<evidence type="ECO:0000256" key="5">
    <source>
        <dbReference type="PROSITE-ProRule" id="PRU00221"/>
    </source>
</evidence>
<feature type="repeat" description="WD" evidence="5">
    <location>
        <begin position="147"/>
        <end position="189"/>
    </location>
</feature>
<dbReference type="PANTHER" id="PTHR46027:SF1">
    <property type="entry name" value="PEROXISOMAL TARGETING SIGNAL 2 RECEPTOR"/>
    <property type="match status" value="1"/>
</dbReference>
<dbReference type="EMBL" id="CAJJDN010000021">
    <property type="protein sequence ID" value="CAD8066449.1"/>
    <property type="molecule type" value="Genomic_DNA"/>
</dbReference>
<dbReference type="GO" id="GO:0005829">
    <property type="term" value="C:cytosol"/>
    <property type="evidence" value="ECO:0007669"/>
    <property type="project" value="TreeGrafter"/>
</dbReference>
<keyword evidence="2" id="KW-0813">Transport</keyword>
<dbReference type="PANTHER" id="PTHR46027">
    <property type="entry name" value="PEROXISOMAL TARGETING SIGNAL 2 RECEPTOR"/>
    <property type="match status" value="1"/>
</dbReference>
<evidence type="ECO:0000313" key="6">
    <source>
        <dbReference type="EMBL" id="CAD8066449.1"/>
    </source>
</evidence>
<dbReference type="GO" id="GO:0016558">
    <property type="term" value="P:protein import into peroxisome matrix"/>
    <property type="evidence" value="ECO:0007669"/>
    <property type="project" value="InterPro"/>
</dbReference>
<dbReference type="SMART" id="SM00320">
    <property type="entry name" value="WD40"/>
    <property type="match status" value="6"/>
</dbReference>
<evidence type="ECO:0000256" key="1">
    <source>
        <dbReference type="ARBA" id="ARBA00004496"/>
    </source>
</evidence>
<dbReference type="Proteomes" id="UP000692954">
    <property type="component" value="Unassembled WGS sequence"/>
</dbReference>
<proteinExistence type="predicted"/>
<evidence type="ECO:0000313" key="7">
    <source>
        <dbReference type="Proteomes" id="UP000692954"/>
    </source>
</evidence>
<comment type="subcellular location">
    <subcellularLocation>
        <location evidence="1">Cytoplasm</location>
    </subcellularLocation>
</comment>
<dbReference type="GO" id="GO:0005782">
    <property type="term" value="C:peroxisomal matrix"/>
    <property type="evidence" value="ECO:0007669"/>
    <property type="project" value="TreeGrafter"/>
</dbReference>
<dbReference type="Pfam" id="PF00400">
    <property type="entry name" value="WD40"/>
    <property type="match status" value="4"/>
</dbReference>
<evidence type="ECO:0000256" key="2">
    <source>
        <dbReference type="ARBA" id="ARBA00022448"/>
    </source>
</evidence>
<keyword evidence="5" id="KW-0853">WD repeat</keyword>
<keyword evidence="7" id="KW-1185">Reference proteome</keyword>
<protein>
    <recommendedName>
        <fullName evidence="8">Peroxin-7</fullName>
    </recommendedName>
</protein>
<dbReference type="OrthoDB" id="273771at2759"/>
<evidence type="ECO:0000256" key="4">
    <source>
        <dbReference type="ARBA" id="ARBA00022927"/>
    </source>
</evidence>
<dbReference type="GO" id="GO:0005053">
    <property type="term" value="F:peroxisome matrix targeting signal-2 binding"/>
    <property type="evidence" value="ECO:0007669"/>
    <property type="project" value="InterPro"/>
</dbReference>
<evidence type="ECO:0000256" key="3">
    <source>
        <dbReference type="ARBA" id="ARBA00022490"/>
    </source>
</evidence>
<accession>A0A8S1LI29</accession>
<dbReference type="AlphaFoldDB" id="A0A8S1LI29"/>
<dbReference type="CDD" id="cd00200">
    <property type="entry name" value="WD40"/>
    <property type="match status" value="1"/>
</dbReference>
<feature type="repeat" description="WD" evidence="5">
    <location>
        <begin position="192"/>
        <end position="227"/>
    </location>
</feature>
<comment type="caution">
    <text evidence="6">The sequence shown here is derived from an EMBL/GenBank/DDBJ whole genome shotgun (WGS) entry which is preliminary data.</text>
</comment>
<name>A0A8S1LI29_9CILI</name>
<dbReference type="InterPro" id="IPR044536">
    <property type="entry name" value="PEX7"/>
</dbReference>
<dbReference type="PROSITE" id="PS50294">
    <property type="entry name" value="WD_REPEATS_REGION"/>
    <property type="match status" value="3"/>
</dbReference>
<organism evidence="6 7">
    <name type="scientific">Paramecium sonneborni</name>
    <dbReference type="NCBI Taxonomy" id="65129"/>
    <lineage>
        <taxon>Eukaryota</taxon>
        <taxon>Sar</taxon>
        <taxon>Alveolata</taxon>
        <taxon>Ciliophora</taxon>
        <taxon>Intramacronucleata</taxon>
        <taxon>Oligohymenophorea</taxon>
        <taxon>Peniculida</taxon>
        <taxon>Parameciidae</taxon>
        <taxon>Paramecium</taxon>
    </lineage>
</organism>
<dbReference type="InterPro" id="IPR001680">
    <property type="entry name" value="WD40_rpt"/>
</dbReference>
<dbReference type="PROSITE" id="PS00678">
    <property type="entry name" value="WD_REPEATS_1"/>
    <property type="match status" value="2"/>
</dbReference>
<feature type="repeat" description="WD" evidence="5">
    <location>
        <begin position="235"/>
        <end position="270"/>
    </location>
</feature>
<sequence length="321" mass="36169">MKQQIPASFFVSNLSCMSAKFSPFDIDKIAITCADNFGIQGKGRLIIGQILPNQPIKILFQAEESDALFDCSWNEADPNIIATGCGNGIVKILNLGTKQILTQYLESKEEIQCIEFGHKNPNWLLASNLIGITRLFDITTQKPIAYFQTHKGCAYTCTWHPIQQNIFATSGNDGAMRLWDLNSPSNKNIASIKAHMQDTLCCDFNKYEELIATSSTDKTIKLWDLRNLKVPIQTLLGHRHPVRKVKFSPHEAVILGSASYDMSVMIWNVQEPSNPLIKNHPKHTEFVVGLDFSIHTEKQICSASWDGKAMIWQWDQEQPTV</sequence>
<dbReference type="InterPro" id="IPR019775">
    <property type="entry name" value="WD40_repeat_CS"/>
</dbReference>
<dbReference type="PROSITE" id="PS50082">
    <property type="entry name" value="WD_REPEATS_2"/>
    <property type="match status" value="3"/>
</dbReference>